<dbReference type="Gramene" id="PAN21067">
    <property type="protein sequence ID" value="PAN21067"/>
    <property type="gene ID" value="PAHAL_3G436600"/>
</dbReference>
<evidence type="ECO:0000256" key="1">
    <source>
        <dbReference type="SAM" id="MobiDB-lite"/>
    </source>
</evidence>
<evidence type="ECO:0000313" key="2">
    <source>
        <dbReference type="EMBL" id="PAN21067.1"/>
    </source>
</evidence>
<proteinExistence type="predicted"/>
<feature type="region of interest" description="Disordered" evidence="1">
    <location>
        <begin position="1"/>
        <end position="110"/>
    </location>
</feature>
<name>A0A2S3HE36_9POAL</name>
<sequence>MLCRQPQSHRPTSKDFKSPPPIHILPSQLHHHPPHRATSTTSPGIAGFPPAMLATAAIDAPTPASTLRSSPSLEDPSNQGHSKLFQTKTMQCMPQPPSPRSIRTSDLKLW</sequence>
<dbReference type="Proteomes" id="UP000243499">
    <property type="component" value="Chromosome 3"/>
</dbReference>
<dbReference type="AlphaFoldDB" id="A0A2S3HE36"/>
<reference evidence="2" key="1">
    <citation type="submission" date="2018-04" db="EMBL/GenBank/DDBJ databases">
        <title>WGS assembly of Panicum hallii.</title>
        <authorList>
            <person name="Lovell J."/>
            <person name="Jenkins J."/>
            <person name="Lowry D."/>
            <person name="Mamidi S."/>
            <person name="Sreedasyam A."/>
            <person name="Weng X."/>
            <person name="Barry K."/>
            <person name="Bonette J."/>
            <person name="Campitelli B."/>
            <person name="Daum C."/>
            <person name="Gordon S."/>
            <person name="Gould B."/>
            <person name="Lipzen A."/>
            <person name="Macqueen A."/>
            <person name="Palacio-Mejia J."/>
            <person name="Plott C."/>
            <person name="Shakirov E."/>
            <person name="Shu S."/>
            <person name="Yoshinaga Y."/>
            <person name="Zane M."/>
            <person name="Rokhsar D."/>
            <person name="Grimwood J."/>
            <person name="Schmutz J."/>
            <person name="Juenger T."/>
        </authorList>
    </citation>
    <scope>NUCLEOTIDE SEQUENCE [LARGE SCALE GENOMIC DNA]</scope>
    <source>
        <strain evidence="2">FIL2</strain>
    </source>
</reference>
<protein>
    <submittedName>
        <fullName evidence="2">Uncharacterized protein</fullName>
    </submittedName>
</protein>
<feature type="compositionally biased region" description="Polar residues" evidence="1">
    <location>
        <begin position="1"/>
        <end position="10"/>
    </location>
</feature>
<organism evidence="2">
    <name type="scientific">Panicum hallii</name>
    <dbReference type="NCBI Taxonomy" id="206008"/>
    <lineage>
        <taxon>Eukaryota</taxon>
        <taxon>Viridiplantae</taxon>
        <taxon>Streptophyta</taxon>
        <taxon>Embryophyta</taxon>
        <taxon>Tracheophyta</taxon>
        <taxon>Spermatophyta</taxon>
        <taxon>Magnoliopsida</taxon>
        <taxon>Liliopsida</taxon>
        <taxon>Poales</taxon>
        <taxon>Poaceae</taxon>
        <taxon>PACMAD clade</taxon>
        <taxon>Panicoideae</taxon>
        <taxon>Panicodae</taxon>
        <taxon>Paniceae</taxon>
        <taxon>Panicinae</taxon>
        <taxon>Panicum</taxon>
        <taxon>Panicum sect. Panicum</taxon>
    </lineage>
</organism>
<gene>
    <name evidence="2" type="ORF">PAHAL_3G436600</name>
</gene>
<feature type="compositionally biased region" description="Polar residues" evidence="1">
    <location>
        <begin position="63"/>
        <end position="92"/>
    </location>
</feature>
<dbReference type="EMBL" id="CM008048">
    <property type="protein sequence ID" value="PAN21067.1"/>
    <property type="molecule type" value="Genomic_DNA"/>
</dbReference>
<accession>A0A2S3HE36</accession>